<name>A0A345PL50_9BACI</name>
<proteinExistence type="predicted"/>
<dbReference type="OrthoDB" id="4986073at2"/>
<protein>
    <recommendedName>
        <fullName evidence="3">Transcriptional regulator</fullName>
    </recommendedName>
</protein>
<dbReference type="Proteomes" id="UP000253908">
    <property type="component" value="Chromosome"/>
</dbReference>
<reference evidence="2" key="1">
    <citation type="submission" date="2017-11" db="EMBL/GenBank/DDBJ databases">
        <authorList>
            <person name="Zhu W."/>
        </authorList>
    </citation>
    <scope>NUCLEOTIDE SEQUENCE [LARGE SCALE GENOMIC DNA]</scope>
    <source>
        <strain evidence="2">160</strain>
    </source>
</reference>
<dbReference type="InterPro" id="IPR043128">
    <property type="entry name" value="Rev_trsase/Diguanyl_cyclase"/>
</dbReference>
<dbReference type="RefSeq" id="WP_114918014.1">
    <property type="nucleotide sequence ID" value="NZ_CP024848.1"/>
</dbReference>
<accession>A0A345PL50</accession>
<evidence type="ECO:0000313" key="2">
    <source>
        <dbReference type="Proteomes" id="UP000253908"/>
    </source>
</evidence>
<dbReference type="Gene3D" id="3.30.70.270">
    <property type="match status" value="1"/>
</dbReference>
<dbReference type="EMBL" id="CP024848">
    <property type="protein sequence ID" value="AXI10730.1"/>
    <property type="molecule type" value="Genomic_DNA"/>
</dbReference>
<dbReference type="AlphaFoldDB" id="A0A345PL50"/>
<sequence>MSIKIAMFGRTEIITRSKTIAENSQNIAIIPFRYEEEEEVLELIEKAFMCDIYIFTEPISYLYVKEKVEKKRLPVVRVEFDEHTIISSVHYLMMHSPHITNRLSIDIIEGTNINSMLQELNIDSKNAYQYTYQKDTIVDLDAIIDHHVSLWSDGIINHVLTSSNEVKERLHLLGIPVSMMHIPSKNIEQAINIAASMIRFNKKTSSQVVIGYAAIKNSVQTIHEDDVVQIEINKIKEAFSRFASKTNAAVFATCNNQVTIVGTKSLLDYLTKHYRDFPIFHELTNELQLPINIGFGLGLSPEQAENNAQLALKACNLEKKSISYIMNERQELIGPIGVTKHVDTSKLYQALIHKARLNNELSYNFIEFITNRNNEPFSSNDIAVFYKVTKRSAERTVNKLLTGEVIRVSGEERPYLKGRPRKLFTLNQ</sequence>
<keyword evidence="2" id="KW-1185">Reference proteome</keyword>
<evidence type="ECO:0008006" key="3">
    <source>
        <dbReference type="Google" id="ProtNLM"/>
    </source>
</evidence>
<organism evidence="1 2">
    <name type="scientific">Oceanobacillus zhaokaii</name>
    <dbReference type="NCBI Taxonomy" id="2052660"/>
    <lineage>
        <taxon>Bacteria</taxon>
        <taxon>Bacillati</taxon>
        <taxon>Bacillota</taxon>
        <taxon>Bacilli</taxon>
        <taxon>Bacillales</taxon>
        <taxon>Bacillaceae</taxon>
        <taxon>Oceanobacillus</taxon>
    </lineage>
</organism>
<gene>
    <name evidence="1" type="ORF">CUC15_18060</name>
</gene>
<dbReference type="KEGG" id="ocn:CUC15_18060"/>
<evidence type="ECO:0000313" key="1">
    <source>
        <dbReference type="EMBL" id="AXI10730.1"/>
    </source>
</evidence>